<feature type="compositionally biased region" description="Polar residues" evidence="12">
    <location>
        <begin position="1"/>
        <end position="23"/>
    </location>
</feature>
<dbReference type="EMBL" id="CAICTM010000638">
    <property type="protein sequence ID" value="CAB9514214.1"/>
    <property type="molecule type" value="Genomic_DNA"/>
</dbReference>
<evidence type="ECO:0000313" key="15">
    <source>
        <dbReference type="EMBL" id="CAB9514214.1"/>
    </source>
</evidence>
<evidence type="ECO:0000256" key="12">
    <source>
        <dbReference type="SAM" id="MobiDB-lite"/>
    </source>
</evidence>
<dbReference type="FunFam" id="3.80.10.10:FF:000383">
    <property type="entry name" value="Leucine-rich repeat receptor protein kinase EMS1"/>
    <property type="match status" value="1"/>
</dbReference>
<evidence type="ECO:0000256" key="1">
    <source>
        <dbReference type="ARBA" id="ARBA00004167"/>
    </source>
</evidence>
<organism evidence="15 16">
    <name type="scientific">Seminavis robusta</name>
    <dbReference type="NCBI Taxonomy" id="568900"/>
    <lineage>
        <taxon>Eukaryota</taxon>
        <taxon>Sar</taxon>
        <taxon>Stramenopiles</taxon>
        <taxon>Ochrophyta</taxon>
        <taxon>Bacillariophyta</taxon>
        <taxon>Bacillariophyceae</taxon>
        <taxon>Bacillariophycidae</taxon>
        <taxon>Naviculales</taxon>
        <taxon>Naviculaceae</taxon>
        <taxon>Seminavis</taxon>
    </lineage>
</organism>
<evidence type="ECO:0000256" key="6">
    <source>
        <dbReference type="ARBA" id="ARBA00022729"/>
    </source>
</evidence>
<dbReference type="Pfam" id="PF23598">
    <property type="entry name" value="LRR_14"/>
    <property type="match status" value="1"/>
</dbReference>
<feature type="region of interest" description="Disordered" evidence="12">
    <location>
        <begin position="1"/>
        <end position="68"/>
    </location>
</feature>
<feature type="transmembrane region" description="Helical" evidence="13">
    <location>
        <begin position="76"/>
        <end position="96"/>
    </location>
</feature>
<dbReference type="Pfam" id="PF00560">
    <property type="entry name" value="LRR_1"/>
    <property type="match status" value="1"/>
</dbReference>
<keyword evidence="11" id="KW-0325">Glycoprotein</keyword>
<comment type="subcellular location">
    <subcellularLocation>
        <location evidence="2">Cell membrane</location>
    </subcellularLocation>
    <subcellularLocation>
        <location evidence="1">Membrane</location>
        <topology evidence="1">Single-pass membrane protein</topology>
    </subcellularLocation>
</comment>
<dbReference type="InterPro" id="IPR001611">
    <property type="entry name" value="Leu-rich_rpt"/>
</dbReference>
<evidence type="ECO:0000256" key="7">
    <source>
        <dbReference type="ARBA" id="ARBA00022737"/>
    </source>
</evidence>
<evidence type="ECO:0000256" key="13">
    <source>
        <dbReference type="SAM" id="Phobius"/>
    </source>
</evidence>
<dbReference type="InterPro" id="IPR032675">
    <property type="entry name" value="LRR_dom_sf"/>
</dbReference>
<dbReference type="FunFam" id="3.80.10.10:FF:000041">
    <property type="entry name" value="LRR receptor-like serine/threonine-protein kinase ERECTA"/>
    <property type="match status" value="1"/>
</dbReference>
<evidence type="ECO:0000256" key="9">
    <source>
        <dbReference type="ARBA" id="ARBA00023136"/>
    </source>
</evidence>
<keyword evidence="9 13" id="KW-0472">Membrane</keyword>
<dbReference type="AlphaFoldDB" id="A0A9N8E7R8"/>
<gene>
    <name evidence="15" type="ORF">SEMRO_639_G179740.1</name>
</gene>
<dbReference type="GO" id="GO:0005886">
    <property type="term" value="C:plasma membrane"/>
    <property type="evidence" value="ECO:0007669"/>
    <property type="project" value="UniProtKB-SubCell"/>
</dbReference>
<proteinExistence type="predicted"/>
<dbReference type="OrthoDB" id="676979at2759"/>
<keyword evidence="7" id="KW-0677">Repeat</keyword>
<evidence type="ECO:0000256" key="8">
    <source>
        <dbReference type="ARBA" id="ARBA00022989"/>
    </source>
</evidence>
<dbReference type="GO" id="GO:0016301">
    <property type="term" value="F:kinase activity"/>
    <property type="evidence" value="ECO:0007669"/>
    <property type="project" value="UniProtKB-KW"/>
</dbReference>
<keyword evidence="5 13" id="KW-0812">Transmembrane</keyword>
<keyword evidence="15" id="KW-0808">Transferase</keyword>
<keyword evidence="15" id="KW-0418">Kinase</keyword>
<sequence length="623" mass="69386">MGGRNADTTNQTVAREQRNVGSRRNNERAAGGRDSGLAVASPVEEALPHQLPQAHGVATNQASKEREQKNNQIKTIVLVGTVLLVAIIVAMLAILLNAKEVHDQEQPSNGSASPRTEAPTAACTMLAETWEGLPDSTLSALRIPRSPQAKAYDWVLNDPNQASYPQWKILQRFALAVFYFSTGGEDWNLREDWLSYNVDECSWYFRKLVGGEEDFYLHEGVSEVRSELRFLESACNAEGQYAYLVFTENNMDGSLPPEISLLSGSLLYLEVGSNEKLRGLIPSEVGLLTNLRKFYADRNLHSGQIPTEIGQLSELQELELGHNIFTGSIPSEIGNMEALSILSIRHCEHISGTLPTELYRLTNLVMFHMHNLNRLTGAELLPEIGQMTKLEKFWVYHVPIKSLIPTEIGLLSNMRRLNLWNCSITGSIPSELFQLTDMIRLDIDDNEITGTFPTEFGMFPNLTMAWLNGNQFTGTLPASIFQSWGQLSYLKIHDNKLEGPLPTELGLLTSLDLLWLSRNEFSGTVPSQLGFLANVTELFLHDNSITGRIPTSLTELASLEMLTVSDTFLSGSIPDGLCDRIWDITYTCNDYFGLYTICYDTEKVNFTCSSTNLCGCDSCEQCN</sequence>
<evidence type="ECO:0000256" key="5">
    <source>
        <dbReference type="ARBA" id="ARBA00022692"/>
    </source>
</evidence>
<dbReference type="InterPro" id="IPR055414">
    <property type="entry name" value="LRR_R13L4/SHOC2-like"/>
</dbReference>
<keyword evidence="3" id="KW-1003">Cell membrane</keyword>
<evidence type="ECO:0000256" key="10">
    <source>
        <dbReference type="ARBA" id="ARBA00023170"/>
    </source>
</evidence>
<dbReference type="SUPFAM" id="SSF52058">
    <property type="entry name" value="L domain-like"/>
    <property type="match status" value="1"/>
</dbReference>
<dbReference type="PANTHER" id="PTHR27000">
    <property type="entry name" value="LEUCINE-RICH REPEAT RECEPTOR-LIKE PROTEIN KINASE FAMILY PROTEIN-RELATED"/>
    <property type="match status" value="1"/>
</dbReference>
<evidence type="ECO:0000256" key="3">
    <source>
        <dbReference type="ARBA" id="ARBA00022475"/>
    </source>
</evidence>
<keyword evidence="10 15" id="KW-0675">Receptor</keyword>
<evidence type="ECO:0000256" key="11">
    <source>
        <dbReference type="ARBA" id="ARBA00023180"/>
    </source>
</evidence>
<protein>
    <submittedName>
        <fullName evidence="15">LRR receptor-like serine threonine-protein kinase</fullName>
    </submittedName>
</protein>
<evidence type="ECO:0000256" key="4">
    <source>
        <dbReference type="ARBA" id="ARBA00022614"/>
    </source>
</evidence>
<evidence type="ECO:0000256" key="2">
    <source>
        <dbReference type="ARBA" id="ARBA00004236"/>
    </source>
</evidence>
<name>A0A9N8E7R8_9STRA</name>
<dbReference type="Proteomes" id="UP001153069">
    <property type="component" value="Unassembled WGS sequence"/>
</dbReference>
<evidence type="ECO:0000313" key="16">
    <source>
        <dbReference type="Proteomes" id="UP001153069"/>
    </source>
</evidence>
<feature type="domain" description="Disease resistance R13L4/SHOC-2-like LRR" evidence="14">
    <location>
        <begin position="327"/>
        <end position="492"/>
    </location>
</feature>
<keyword evidence="4" id="KW-0433">Leucine-rich repeat</keyword>
<comment type="caution">
    <text evidence="15">The sequence shown here is derived from an EMBL/GenBank/DDBJ whole genome shotgun (WGS) entry which is preliminary data.</text>
</comment>
<reference evidence="15" key="1">
    <citation type="submission" date="2020-06" db="EMBL/GenBank/DDBJ databases">
        <authorList>
            <consortium name="Plant Systems Biology data submission"/>
        </authorList>
    </citation>
    <scope>NUCLEOTIDE SEQUENCE</scope>
    <source>
        <strain evidence="15">D6</strain>
    </source>
</reference>
<keyword evidence="16" id="KW-1185">Reference proteome</keyword>
<evidence type="ECO:0000259" key="14">
    <source>
        <dbReference type="Pfam" id="PF23598"/>
    </source>
</evidence>
<dbReference type="PANTHER" id="PTHR27000:SF679">
    <property type="entry name" value="OS01G0170300 PROTEIN"/>
    <property type="match status" value="1"/>
</dbReference>
<keyword evidence="8 13" id="KW-1133">Transmembrane helix</keyword>
<keyword evidence="6" id="KW-0732">Signal</keyword>
<dbReference type="Gene3D" id="3.80.10.10">
    <property type="entry name" value="Ribonuclease Inhibitor"/>
    <property type="match status" value="3"/>
</dbReference>
<accession>A0A9N8E7R8</accession>